<dbReference type="EMBL" id="BAABEO010000006">
    <property type="protein sequence ID" value="GAA3668445.1"/>
    <property type="molecule type" value="Genomic_DNA"/>
</dbReference>
<dbReference type="RefSeq" id="WP_345148027.1">
    <property type="nucleotide sequence ID" value="NZ_BAABEO010000006.1"/>
</dbReference>
<feature type="compositionally biased region" description="Pro residues" evidence="1">
    <location>
        <begin position="7"/>
        <end position="16"/>
    </location>
</feature>
<evidence type="ECO:0000313" key="3">
    <source>
        <dbReference type="Proteomes" id="UP001500752"/>
    </source>
</evidence>
<keyword evidence="3" id="KW-1185">Reference proteome</keyword>
<gene>
    <name evidence="2" type="ORF">GCM10023081_03700</name>
</gene>
<comment type="caution">
    <text evidence="2">The sequence shown here is derived from an EMBL/GenBank/DDBJ whole genome shotgun (WGS) entry which is preliminary data.</text>
</comment>
<protein>
    <recommendedName>
        <fullName evidence="4">Asp23/Gls24 family envelope stress response protein</fullName>
    </recommendedName>
</protein>
<evidence type="ECO:0000313" key="2">
    <source>
        <dbReference type="EMBL" id="GAA3668445.1"/>
    </source>
</evidence>
<dbReference type="Proteomes" id="UP001500752">
    <property type="component" value="Unassembled WGS sequence"/>
</dbReference>
<organism evidence="2 3">
    <name type="scientific">Arthrobacter ginkgonis</name>
    <dbReference type="NCBI Taxonomy" id="1630594"/>
    <lineage>
        <taxon>Bacteria</taxon>
        <taxon>Bacillati</taxon>
        <taxon>Actinomycetota</taxon>
        <taxon>Actinomycetes</taxon>
        <taxon>Micrococcales</taxon>
        <taxon>Micrococcaceae</taxon>
        <taxon>Arthrobacter</taxon>
    </lineage>
</organism>
<proteinExistence type="predicted"/>
<reference evidence="3" key="1">
    <citation type="journal article" date="2019" name="Int. J. Syst. Evol. Microbiol.">
        <title>The Global Catalogue of Microorganisms (GCM) 10K type strain sequencing project: providing services to taxonomists for standard genome sequencing and annotation.</title>
        <authorList>
            <consortium name="The Broad Institute Genomics Platform"/>
            <consortium name="The Broad Institute Genome Sequencing Center for Infectious Disease"/>
            <person name="Wu L."/>
            <person name="Ma J."/>
        </authorList>
    </citation>
    <scope>NUCLEOTIDE SEQUENCE [LARGE SCALE GENOMIC DNA]</scope>
    <source>
        <strain evidence="3">JCM 30742</strain>
    </source>
</reference>
<evidence type="ECO:0008006" key="4">
    <source>
        <dbReference type="Google" id="ProtNLM"/>
    </source>
</evidence>
<evidence type="ECO:0000256" key="1">
    <source>
        <dbReference type="SAM" id="MobiDB-lite"/>
    </source>
</evidence>
<sequence length="132" mass="14053">MKALPDPGLPPRPQRPPASTARPADRRTGHTRVATEALSSIAQGVAGEVLGIPPSEVRVVLNDEFGSLVLTLSVPLPLRPLAAPQPLAPVWERARDARATVRERFTALTGTHVGRVDVRVTGILLEAGRRPA</sequence>
<name>A0ABP7BV06_9MICC</name>
<feature type="region of interest" description="Disordered" evidence="1">
    <location>
        <begin position="1"/>
        <end position="32"/>
    </location>
</feature>
<accession>A0ABP7BV06</accession>